<organism evidence="1 2">
    <name type="scientific">Linderina macrospora</name>
    <dbReference type="NCBI Taxonomy" id="4868"/>
    <lineage>
        <taxon>Eukaryota</taxon>
        <taxon>Fungi</taxon>
        <taxon>Fungi incertae sedis</taxon>
        <taxon>Zoopagomycota</taxon>
        <taxon>Kickxellomycotina</taxon>
        <taxon>Kickxellomycetes</taxon>
        <taxon>Kickxellales</taxon>
        <taxon>Kickxellaceae</taxon>
        <taxon>Linderina</taxon>
    </lineage>
</organism>
<name>A0ACC1J0E9_9FUNG</name>
<gene>
    <name evidence="1" type="ORF">FBU59_006369</name>
</gene>
<protein>
    <submittedName>
        <fullName evidence="1">Uncharacterized protein</fullName>
    </submittedName>
</protein>
<dbReference type="Proteomes" id="UP001150603">
    <property type="component" value="Unassembled WGS sequence"/>
</dbReference>
<reference evidence="1" key="1">
    <citation type="submission" date="2022-07" db="EMBL/GenBank/DDBJ databases">
        <title>Phylogenomic reconstructions and comparative analyses of Kickxellomycotina fungi.</title>
        <authorList>
            <person name="Reynolds N.K."/>
            <person name="Stajich J.E."/>
            <person name="Barry K."/>
            <person name="Grigoriev I.V."/>
            <person name="Crous P."/>
            <person name="Smith M.E."/>
        </authorList>
    </citation>
    <scope>NUCLEOTIDE SEQUENCE</scope>
    <source>
        <strain evidence="1">NRRL 5244</strain>
    </source>
</reference>
<evidence type="ECO:0000313" key="1">
    <source>
        <dbReference type="EMBL" id="KAJ1932446.1"/>
    </source>
</evidence>
<accession>A0ACC1J0E9</accession>
<sequence>MSTYESANATPDVVSPKQADATTFEDSRSETSTVDTEDDAKVVDLSSLTFFTRVYELPVVSDTLTSIYKIAESNRYTSSIISYAEKIGGFAEKSKPLLKPVEKPLV</sequence>
<dbReference type="EMBL" id="JANBPW010005520">
    <property type="protein sequence ID" value="KAJ1932446.1"/>
    <property type="molecule type" value="Genomic_DNA"/>
</dbReference>
<proteinExistence type="predicted"/>
<evidence type="ECO:0000313" key="2">
    <source>
        <dbReference type="Proteomes" id="UP001150603"/>
    </source>
</evidence>
<keyword evidence="2" id="KW-1185">Reference proteome</keyword>
<feature type="non-terminal residue" evidence="1">
    <location>
        <position position="106"/>
    </location>
</feature>
<comment type="caution">
    <text evidence="1">The sequence shown here is derived from an EMBL/GenBank/DDBJ whole genome shotgun (WGS) entry which is preliminary data.</text>
</comment>